<dbReference type="AlphaFoldDB" id="A0A7V7QHV6"/>
<evidence type="ECO:0000313" key="1">
    <source>
        <dbReference type="EMBL" id="KAB1434314.1"/>
    </source>
</evidence>
<dbReference type="Pfam" id="PF09035">
    <property type="entry name" value="Tn916-Xis"/>
    <property type="match status" value="1"/>
</dbReference>
<dbReference type="GO" id="GO:0003677">
    <property type="term" value="F:DNA binding"/>
    <property type="evidence" value="ECO:0007669"/>
    <property type="project" value="InterPro"/>
</dbReference>
<dbReference type="Proteomes" id="UP000461768">
    <property type="component" value="Unassembled WGS sequence"/>
</dbReference>
<dbReference type="Gene3D" id="3.90.105.50">
    <property type="match status" value="1"/>
</dbReference>
<protein>
    <submittedName>
        <fullName evidence="1">Helix-turn-helix domain-containing protein</fullName>
    </submittedName>
</protein>
<comment type="caution">
    <text evidence="1">The sequence shown here is derived from an EMBL/GenBank/DDBJ whole genome shotgun (WGS) entry which is preliminary data.</text>
</comment>
<accession>A0A7V7QHV6</accession>
<evidence type="ECO:0000313" key="2">
    <source>
        <dbReference type="Proteomes" id="UP000461768"/>
    </source>
</evidence>
<sequence>MAKEVPIWEKSNLTLEEASAYFGIGINKLRELTNDKNCRFVIWCGSKRLIKRKMFDEYLEKTYSI</sequence>
<dbReference type="OrthoDB" id="1913083at2"/>
<dbReference type="RefSeq" id="WP_151148320.1">
    <property type="nucleotide sequence ID" value="NZ_WAGX01000008.1"/>
</dbReference>
<name>A0A7V7QHV6_9FIRM</name>
<reference evidence="1 2" key="2">
    <citation type="submission" date="2020-02" db="EMBL/GenBank/DDBJ databases">
        <title>Candidatus Galacturonibacter soehngenii shows hetero-acetogenic catabolism of galacturonic acid but lacks a canonical carbon monoxide dehydrogenase/acetyl-CoA synthase complex.</title>
        <authorList>
            <person name="Diender M."/>
            <person name="Stouten G.R."/>
            <person name="Petersen J.F."/>
            <person name="Nielsen P.H."/>
            <person name="Dueholm M.S."/>
            <person name="Pronk J.T."/>
            <person name="Van Loosdrecht M.C.M."/>
        </authorList>
    </citation>
    <scope>NUCLEOTIDE SEQUENCE [LARGE SCALE GENOMIC DNA]</scope>
    <source>
        <strain evidence="1">GalUA</strain>
    </source>
</reference>
<dbReference type="NCBIfam" id="TIGR01764">
    <property type="entry name" value="excise"/>
    <property type="match status" value="1"/>
</dbReference>
<dbReference type="EMBL" id="WAGX01000008">
    <property type="protein sequence ID" value="KAB1434314.1"/>
    <property type="molecule type" value="Genomic_DNA"/>
</dbReference>
<organism evidence="1 2">
    <name type="scientific">Candidatus Galacturonatibacter soehngenii</name>
    <dbReference type="NCBI Taxonomy" id="2307010"/>
    <lineage>
        <taxon>Bacteria</taxon>
        <taxon>Bacillati</taxon>
        <taxon>Bacillota</taxon>
        <taxon>Clostridia</taxon>
        <taxon>Lachnospirales</taxon>
        <taxon>Lachnospiraceae</taxon>
        <taxon>Candidatus Galacturonatibacter</taxon>
    </lineage>
</organism>
<keyword evidence="2" id="KW-1185">Reference proteome</keyword>
<gene>
    <name evidence="1" type="ORF">F7O84_17650</name>
</gene>
<dbReference type="InterPro" id="IPR010093">
    <property type="entry name" value="SinI_DNA-bd"/>
</dbReference>
<dbReference type="InterPro" id="IPR015122">
    <property type="entry name" value="Tn916-Xis"/>
</dbReference>
<reference evidence="1 2" key="1">
    <citation type="submission" date="2019-09" db="EMBL/GenBank/DDBJ databases">
        <authorList>
            <person name="Valk L.C."/>
        </authorList>
    </citation>
    <scope>NUCLEOTIDE SEQUENCE [LARGE SCALE GENOMIC DNA]</scope>
    <source>
        <strain evidence="1">GalUA</strain>
    </source>
</reference>
<proteinExistence type="predicted"/>
<dbReference type="InterPro" id="IPR038148">
    <property type="entry name" value="Tn1545/Tn916_Xis"/>
</dbReference>